<protein>
    <submittedName>
        <fullName evidence="1">Uncharacterized protein</fullName>
    </submittedName>
</protein>
<dbReference type="Gene3D" id="3.40.50.1240">
    <property type="entry name" value="Phosphoglycerate mutase-like"/>
    <property type="match status" value="1"/>
</dbReference>
<gene>
    <name evidence="1" type="ORF">GCK32_022356</name>
</gene>
<proteinExistence type="predicted"/>
<comment type="caution">
    <text evidence="1">The sequence shown here is derived from an EMBL/GenBank/DDBJ whole genome shotgun (WGS) entry which is preliminary data.</text>
</comment>
<dbReference type="EMBL" id="WIXE01000513">
    <property type="protein sequence ID" value="KAK5986523.1"/>
    <property type="molecule type" value="Genomic_DNA"/>
</dbReference>
<feature type="non-terminal residue" evidence="1">
    <location>
        <position position="1"/>
    </location>
</feature>
<dbReference type="SUPFAM" id="SSF53254">
    <property type="entry name" value="Phosphoglycerate mutase-like"/>
    <property type="match status" value="1"/>
</dbReference>
<sequence>LAGIIPNYNTLVVIELVARNGKPFVQVHFKDNTLDSLKDVTESVRGCGSTPCPLDQFLSCCNDYVIEDPKTICGTQS</sequence>
<keyword evidence="2" id="KW-1185">Reference proteome</keyword>
<reference evidence="1 2" key="1">
    <citation type="submission" date="2019-10" db="EMBL/GenBank/DDBJ databases">
        <title>Assembly and Annotation for the nematode Trichostrongylus colubriformis.</title>
        <authorList>
            <person name="Martin J."/>
        </authorList>
    </citation>
    <scope>NUCLEOTIDE SEQUENCE [LARGE SCALE GENOMIC DNA]</scope>
    <source>
        <strain evidence="1">G859</strain>
        <tissue evidence="1">Whole worm</tissue>
    </source>
</reference>
<accession>A0AAN8IWM1</accession>
<dbReference type="GO" id="GO:0016791">
    <property type="term" value="F:phosphatase activity"/>
    <property type="evidence" value="ECO:0007669"/>
    <property type="project" value="UniProtKB-ARBA"/>
</dbReference>
<name>A0AAN8IWM1_TRICO</name>
<organism evidence="1 2">
    <name type="scientific">Trichostrongylus colubriformis</name>
    <name type="common">Black scour worm</name>
    <dbReference type="NCBI Taxonomy" id="6319"/>
    <lineage>
        <taxon>Eukaryota</taxon>
        <taxon>Metazoa</taxon>
        <taxon>Ecdysozoa</taxon>
        <taxon>Nematoda</taxon>
        <taxon>Chromadorea</taxon>
        <taxon>Rhabditida</taxon>
        <taxon>Rhabditina</taxon>
        <taxon>Rhabditomorpha</taxon>
        <taxon>Strongyloidea</taxon>
        <taxon>Trichostrongylidae</taxon>
        <taxon>Trichostrongylus</taxon>
    </lineage>
</organism>
<evidence type="ECO:0000313" key="1">
    <source>
        <dbReference type="EMBL" id="KAK5986523.1"/>
    </source>
</evidence>
<dbReference type="InterPro" id="IPR029033">
    <property type="entry name" value="His_PPase_superfam"/>
</dbReference>
<dbReference type="Proteomes" id="UP001331761">
    <property type="component" value="Unassembled WGS sequence"/>
</dbReference>
<evidence type="ECO:0000313" key="2">
    <source>
        <dbReference type="Proteomes" id="UP001331761"/>
    </source>
</evidence>
<dbReference type="AlphaFoldDB" id="A0AAN8IWM1"/>